<evidence type="ECO:0000256" key="5">
    <source>
        <dbReference type="ARBA" id="ARBA00022490"/>
    </source>
</evidence>
<evidence type="ECO:0000256" key="14">
    <source>
        <dbReference type="PIRSR" id="PIRSR001365-1"/>
    </source>
</evidence>
<evidence type="ECO:0000256" key="12">
    <source>
        <dbReference type="HAMAP-Rule" id="MF_00418"/>
    </source>
</evidence>
<evidence type="ECO:0000256" key="2">
    <source>
        <dbReference type="ARBA" id="ARBA00005120"/>
    </source>
</evidence>
<dbReference type="NCBIfam" id="TIGR00674">
    <property type="entry name" value="dapA"/>
    <property type="match status" value="1"/>
</dbReference>
<dbReference type="GO" id="GO:0005829">
    <property type="term" value="C:cytosol"/>
    <property type="evidence" value="ECO:0007669"/>
    <property type="project" value="TreeGrafter"/>
</dbReference>
<keyword evidence="5 12" id="KW-0963">Cytoplasm</keyword>
<comment type="similarity">
    <text evidence="3 12 13">Belongs to the DapA family.</text>
</comment>
<keyword evidence="9 12" id="KW-0456">Lyase</keyword>
<feature type="binding site" evidence="12 15">
    <location>
        <position position="204"/>
    </location>
    <ligand>
        <name>pyruvate</name>
        <dbReference type="ChEBI" id="CHEBI:15361"/>
    </ligand>
</feature>
<keyword evidence="8 12" id="KW-0457">Lysine biosynthesis</keyword>
<evidence type="ECO:0000256" key="15">
    <source>
        <dbReference type="PIRSR" id="PIRSR001365-2"/>
    </source>
</evidence>
<evidence type="ECO:0000256" key="11">
    <source>
        <dbReference type="ARBA" id="ARBA00047836"/>
    </source>
</evidence>
<dbReference type="AlphaFoldDB" id="A0A841RHR9"/>
<organism evidence="16 17">
    <name type="scientific">Gracilibacillus halotolerans</name>
    <dbReference type="NCBI Taxonomy" id="74386"/>
    <lineage>
        <taxon>Bacteria</taxon>
        <taxon>Bacillati</taxon>
        <taxon>Bacillota</taxon>
        <taxon>Bacilli</taxon>
        <taxon>Bacillales</taxon>
        <taxon>Bacillaceae</taxon>
        <taxon>Gracilibacillus</taxon>
    </lineage>
</organism>
<keyword evidence="7 12" id="KW-0220">Diaminopimelate biosynthesis</keyword>
<keyword evidence="17" id="KW-1185">Reference proteome</keyword>
<dbReference type="GO" id="GO:0009089">
    <property type="term" value="P:lysine biosynthetic process via diaminopimelate"/>
    <property type="evidence" value="ECO:0007669"/>
    <property type="project" value="UniProtKB-UniRule"/>
</dbReference>
<keyword evidence="10 12" id="KW-0704">Schiff base</keyword>
<comment type="caution">
    <text evidence="16">The sequence shown here is derived from an EMBL/GenBank/DDBJ whole genome shotgun (WGS) entry which is preliminary data.</text>
</comment>
<dbReference type="Pfam" id="PF00701">
    <property type="entry name" value="DHDPS"/>
    <property type="match status" value="1"/>
</dbReference>
<comment type="subunit">
    <text evidence="12">Homotetramer; dimer of dimers.</text>
</comment>
<dbReference type="InterPro" id="IPR020624">
    <property type="entry name" value="Schiff_base-form_aldolases_CS"/>
</dbReference>
<evidence type="ECO:0000313" key="16">
    <source>
        <dbReference type="EMBL" id="MBB6511582.1"/>
    </source>
</evidence>
<dbReference type="PRINTS" id="PR00146">
    <property type="entry name" value="DHPICSNTHASE"/>
</dbReference>
<dbReference type="RefSeq" id="WP_184243943.1">
    <property type="nucleotide sequence ID" value="NZ_BAAACU010000022.1"/>
</dbReference>
<comment type="subcellular location">
    <subcellularLocation>
        <location evidence="12">Cytoplasm</location>
    </subcellularLocation>
</comment>
<dbReference type="HAMAP" id="MF_00418">
    <property type="entry name" value="DapA"/>
    <property type="match status" value="1"/>
</dbReference>
<evidence type="ECO:0000256" key="7">
    <source>
        <dbReference type="ARBA" id="ARBA00022915"/>
    </source>
</evidence>
<dbReference type="PROSITE" id="PS00665">
    <property type="entry name" value="DHDPS_1"/>
    <property type="match status" value="1"/>
</dbReference>
<feature type="site" description="Part of a proton relay during catalysis" evidence="12">
    <location>
        <position position="108"/>
    </location>
</feature>
<evidence type="ECO:0000256" key="10">
    <source>
        <dbReference type="ARBA" id="ARBA00023270"/>
    </source>
</evidence>
<dbReference type="InterPro" id="IPR002220">
    <property type="entry name" value="DapA-like"/>
</dbReference>
<dbReference type="SMART" id="SM01130">
    <property type="entry name" value="DHDPS"/>
    <property type="match status" value="1"/>
</dbReference>
<dbReference type="Gene3D" id="3.20.20.70">
    <property type="entry name" value="Aldolase class I"/>
    <property type="match status" value="1"/>
</dbReference>
<accession>A0A841RHR9</accession>
<dbReference type="InterPro" id="IPR013785">
    <property type="entry name" value="Aldolase_TIM"/>
</dbReference>
<dbReference type="UniPathway" id="UPA00034">
    <property type="reaction ID" value="UER00017"/>
</dbReference>
<dbReference type="SUPFAM" id="SSF51569">
    <property type="entry name" value="Aldolase"/>
    <property type="match status" value="1"/>
</dbReference>
<evidence type="ECO:0000256" key="4">
    <source>
        <dbReference type="ARBA" id="ARBA00012086"/>
    </source>
</evidence>
<evidence type="ECO:0000256" key="8">
    <source>
        <dbReference type="ARBA" id="ARBA00023154"/>
    </source>
</evidence>
<evidence type="ECO:0000256" key="6">
    <source>
        <dbReference type="ARBA" id="ARBA00022605"/>
    </source>
</evidence>
<evidence type="ECO:0000256" key="3">
    <source>
        <dbReference type="ARBA" id="ARBA00007592"/>
    </source>
</evidence>
<keyword evidence="6 12" id="KW-0028">Amino-acid biosynthesis</keyword>
<dbReference type="PROSITE" id="PS00666">
    <property type="entry name" value="DHDPS_2"/>
    <property type="match status" value="1"/>
</dbReference>
<reference evidence="16 17" key="1">
    <citation type="submission" date="2020-08" db="EMBL/GenBank/DDBJ databases">
        <title>Genomic Encyclopedia of Type Strains, Phase IV (KMG-IV): sequencing the most valuable type-strain genomes for metagenomic binning, comparative biology and taxonomic classification.</title>
        <authorList>
            <person name="Goeker M."/>
        </authorList>
    </citation>
    <scope>NUCLEOTIDE SEQUENCE [LARGE SCALE GENOMIC DNA]</scope>
    <source>
        <strain evidence="16 17">DSM 11805</strain>
    </source>
</reference>
<comment type="pathway">
    <text evidence="2 12">Amino-acid biosynthesis; L-lysine biosynthesis via DAP pathway; (S)-tetrahydrodipicolinate from L-aspartate: step 3/4.</text>
</comment>
<dbReference type="GO" id="GO:0008840">
    <property type="term" value="F:4-hydroxy-tetrahydrodipicolinate synthase activity"/>
    <property type="evidence" value="ECO:0007669"/>
    <property type="project" value="UniProtKB-UniRule"/>
</dbReference>
<feature type="binding site" evidence="12 15">
    <location>
        <position position="46"/>
    </location>
    <ligand>
        <name>pyruvate</name>
        <dbReference type="ChEBI" id="CHEBI:15361"/>
    </ligand>
</feature>
<dbReference type="PANTHER" id="PTHR12128:SF66">
    <property type="entry name" value="4-HYDROXY-2-OXOGLUTARATE ALDOLASE, MITOCHONDRIAL"/>
    <property type="match status" value="1"/>
</dbReference>
<feature type="active site" description="Proton donor/acceptor" evidence="12 14">
    <location>
        <position position="134"/>
    </location>
</feature>
<name>A0A841RHR9_9BACI</name>
<comment type="catalytic activity">
    <reaction evidence="11 12">
        <text>L-aspartate 4-semialdehyde + pyruvate = (2S,4S)-4-hydroxy-2,3,4,5-tetrahydrodipicolinate + H2O + H(+)</text>
        <dbReference type="Rhea" id="RHEA:34171"/>
        <dbReference type="ChEBI" id="CHEBI:15361"/>
        <dbReference type="ChEBI" id="CHEBI:15377"/>
        <dbReference type="ChEBI" id="CHEBI:15378"/>
        <dbReference type="ChEBI" id="CHEBI:67139"/>
        <dbReference type="ChEBI" id="CHEBI:537519"/>
        <dbReference type="EC" id="4.3.3.7"/>
    </reaction>
</comment>
<dbReference type="Proteomes" id="UP000572212">
    <property type="component" value="Unassembled WGS sequence"/>
</dbReference>
<dbReference type="InterPro" id="IPR005263">
    <property type="entry name" value="DapA"/>
</dbReference>
<evidence type="ECO:0000313" key="17">
    <source>
        <dbReference type="Proteomes" id="UP000572212"/>
    </source>
</evidence>
<dbReference type="PANTHER" id="PTHR12128">
    <property type="entry name" value="DIHYDRODIPICOLINATE SYNTHASE"/>
    <property type="match status" value="1"/>
</dbReference>
<dbReference type="CDD" id="cd00950">
    <property type="entry name" value="DHDPS"/>
    <property type="match status" value="1"/>
</dbReference>
<dbReference type="GO" id="GO:0019877">
    <property type="term" value="P:diaminopimelate biosynthetic process"/>
    <property type="evidence" value="ECO:0007669"/>
    <property type="project" value="UniProtKB-UniRule"/>
</dbReference>
<dbReference type="EMBL" id="JACHON010000001">
    <property type="protein sequence ID" value="MBB6511582.1"/>
    <property type="molecule type" value="Genomic_DNA"/>
</dbReference>
<comment type="caution">
    <text evidence="12">Was originally thought to be a dihydrodipicolinate synthase (DHDPS), catalyzing the condensation of (S)-aspartate-beta-semialdehyde [(S)-ASA] and pyruvate to dihydrodipicolinate (DHDP). However, it was shown in E.coli that the product of the enzymatic reaction is not dihydrodipicolinate but in fact (4S)-4-hydroxy-2,3,4,5-tetrahydro-(2S)-dipicolinic acid (HTPA), and that the consecutive dehydration reaction leading to DHDP is not spontaneous but catalyzed by DapB.</text>
</comment>
<evidence type="ECO:0000256" key="9">
    <source>
        <dbReference type="ARBA" id="ARBA00023239"/>
    </source>
</evidence>
<protein>
    <recommendedName>
        <fullName evidence="4 12">4-hydroxy-tetrahydrodipicolinate synthase</fullName>
        <shortName evidence="12">HTPA synthase</shortName>
        <ecNumber evidence="4 12">4.3.3.7</ecNumber>
    </recommendedName>
</protein>
<sequence length="296" mass="32107">MNFGKIITAMVTPFNENGDIDFSKVRNLVEYLLSNGTEAIVVNGTTGESPTLTNKEKLDLIQLVVENVAGRVPVIAGTGSNNTRASIEMTKEAESLGVDAVMLVAPYYNKPSQEGMYLHFQAIANATTLPVMLYNIPGRTGVNIEPETIIRLSKIDNIVSVKDATGNLDDMATIIRETDDNFSLYSGDDQLTLPVLSIGGAGVVSVSSHIYGNEMREMAEAHFKGSNKRASELHQWLVPKMNALFMAPNPVPVKTALNYMGIEVGTVRLPLIPLNDEEKTQLLNILNLSINGTKVG</sequence>
<feature type="active site" description="Schiff-base intermediate with substrate" evidence="12 14">
    <location>
        <position position="162"/>
    </location>
</feature>
<dbReference type="InterPro" id="IPR020625">
    <property type="entry name" value="Schiff_base-form_aldolases_AS"/>
</dbReference>
<proteinExistence type="inferred from homology"/>
<feature type="site" description="Part of a proton relay during catalysis" evidence="12">
    <location>
        <position position="45"/>
    </location>
</feature>
<evidence type="ECO:0000256" key="13">
    <source>
        <dbReference type="PIRNR" id="PIRNR001365"/>
    </source>
</evidence>
<comment type="function">
    <text evidence="1 12">Catalyzes the condensation of (S)-aspartate-beta-semialdehyde [(S)-ASA] and pyruvate to 4-hydroxy-tetrahydrodipicolinate (HTPA).</text>
</comment>
<evidence type="ECO:0000256" key="1">
    <source>
        <dbReference type="ARBA" id="ARBA00003294"/>
    </source>
</evidence>
<dbReference type="EC" id="4.3.3.7" evidence="4 12"/>
<gene>
    <name evidence="12" type="primary">dapA</name>
    <name evidence="16" type="ORF">GGQ92_000349</name>
</gene>
<dbReference type="PIRSF" id="PIRSF001365">
    <property type="entry name" value="DHDPS"/>
    <property type="match status" value="1"/>
</dbReference>